<protein>
    <submittedName>
        <fullName evidence="7">Venom carboxylesterase-6</fullName>
    </submittedName>
</protein>
<accession>A0A310SP17</accession>
<evidence type="ECO:0000256" key="1">
    <source>
        <dbReference type="ARBA" id="ARBA00005964"/>
    </source>
</evidence>
<dbReference type="InterPro" id="IPR029058">
    <property type="entry name" value="AB_hydrolase_fold"/>
</dbReference>
<dbReference type="EMBL" id="KQ760631">
    <property type="protein sequence ID" value="OAD59699.1"/>
    <property type="molecule type" value="Genomic_DNA"/>
</dbReference>
<feature type="domain" description="Carboxylesterase type B" evidence="6">
    <location>
        <begin position="30"/>
        <end position="503"/>
    </location>
</feature>
<dbReference type="PANTHER" id="PTHR43142:SF1">
    <property type="entry name" value="CARBOXYLIC ESTER HYDROLASE"/>
    <property type="match status" value="1"/>
</dbReference>
<sequence length="747" mass="84575">MLIVPPYGDYKRLIALLVGHLVQHDQYPRASTIMGTIRGYHKISRHGRKYEAFEGIPYAQPPVGKLRFQPPKRARKWLDELPATKKGSVCTQYLAEGAAINGDSVTGSEDCLYLNIYVPIGNRSNNLLPVLFWIHCGGFLTGSGNHMNESLIMDYNVVLVTINYRLGPFGFLSTGDGVVPGNMGLKDQSLALHWVSQNIEEFGGDPKRITLMGFSAGAASVHYHYLTPLSAGLFHRISISGVALNPWAQTDRAPEKTRKLAAFVGCSTSRVKKMVKCLQTRPAGLLSQAVNDFTVWLTNPSVSFGPVVEEDGPHAFISRSPIDVINRGEAYDVPWISGVVSEEGLYGATEFITNNTRLKQLNDNWADIAPYLLDYNDTIPLNQQTQVSQKIKERYLGSEPIDSKSVTPVIHMMRDRMFIVNFEKAARLQARNNKSPVWTYYYSYRTMYSLSEATSHSTNNFGVGHGDDVYLVIDTRSSDVTQPQDVEMQQRLLDFYTSYAIEGIRDRPIEKGSVGMKEGRVQGFNTLTAMVVTSGRYWTMLQRRVGHGDDVYLVIDTRSSDVTQPQDVEMQQRLLDFYTSYAIEGKPRVGHAVWQTLDPDDKDFRYLHIANPKSITMESSSDFGQKSFWDTINFDENKNVLVTVTENDQRLLNYRSSKVIHILVLKIDSWRVFKNMESTLTEFEENLSFDIDDPDFAPLNPRTIAQNVLRSVQFSDITFGVNKREYIHLWYSYSRVHGIQGYKQIKT</sequence>
<keyword evidence="8" id="KW-1185">Reference proteome</keyword>
<keyword evidence="2" id="KW-0719">Serine esterase</keyword>
<dbReference type="PANTHER" id="PTHR43142">
    <property type="entry name" value="CARBOXYLIC ESTER HYDROLASE"/>
    <property type="match status" value="1"/>
</dbReference>
<dbReference type="InterPro" id="IPR019826">
    <property type="entry name" value="Carboxylesterase_B_AS"/>
</dbReference>
<evidence type="ECO:0000256" key="4">
    <source>
        <dbReference type="ARBA" id="ARBA00023157"/>
    </source>
</evidence>
<keyword evidence="4" id="KW-1015">Disulfide bond</keyword>
<evidence type="ECO:0000256" key="5">
    <source>
        <dbReference type="ARBA" id="ARBA00023180"/>
    </source>
</evidence>
<dbReference type="PROSITE" id="PS00941">
    <property type="entry name" value="CARBOXYLESTERASE_B_2"/>
    <property type="match status" value="1"/>
</dbReference>
<organism evidence="7 8">
    <name type="scientific">Eufriesea mexicana</name>
    <dbReference type="NCBI Taxonomy" id="516756"/>
    <lineage>
        <taxon>Eukaryota</taxon>
        <taxon>Metazoa</taxon>
        <taxon>Ecdysozoa</taxon>
        <taxon>Arthropoda</taxon>
        <taxon>Hexapoda</taxon>
        <taxon>Insecta</taxon>
        <taxon>Pterygota</taxon>
        <taxon>Neoptera</taxon>
        <taxon>Endopterygota</taxon>
        <taxon>Hymenoptera</taxon>
        <taxon>Apocrita</taxon>
        <taxon>Aculeata</taxon>
        <taxon>Apoidea</taxon>
        <taxon>Anthophila</taxon>
        <taxon>Apidae</taxon>
        <taxon>Eufriesea</taxon>
    </lineage>
</organism>
<dbReference type="Gene3D" id="3.40.50.1820">
    <property type="entry name" value="alpha/beta hydrolase"/>
    <property type="match status" value="2"/>
</dbReference>
<evidence type="ECO:0000313" key="7">
    <source>
        <dbReference type="EMBL" id="OAD59699.1"/>
    </source>
</evidence>
<reference evidence="7 8" key="1">
    <citation type="submission" date="2015-07" db="EMBL/GenBank/DDBJ databases">
        <title>The genome of Eufriesea mexicana.</title>
        <authorList>
            <person name="Pan H."/>
            <person name="Kapheim K."/>
        </authorList>
    </citation>
    <scope>NUCLEOTIDE SEQUENCE [LARGE SCALE GENOMIC DNA]</scope>
    <source>
        <strain evidence="7">0111107269</strain>
        <tissue evidence="7">Whole body</tissue>
    </source>
</reference>
<keyword evidence="5" id="KW-0325">Glycoprotein</keyword>
<dbReference type="Proteomes" id="UP000250275">
    <property type="component" value="Unassembled WGS sequence"/>
</dbReference>
<dbReference type="AlphaFoldDB" id="A0A310SP17"/>
<dbReference type="GO" id="GO:0052689">
    <property type="term" value="F:carboxylic ester hydrolase activity"/>
    <property type="evidence" value="ECO:0007669"/>
    <property type="project" value="UniProtKB-KW"/>
</dbReference>
<dbReference type="InterPro" id="IPR019819">
    <property type="entry name" value="Carboxylesterase_B_CS"/>
</dbReference>
<evidence type="ECO:0000259" key="6">
    <source>
        <dbReference type="Pfam" id="PF00135"/>
    </source>
</evidence>
<proteinExistence type="inferred from homology"/>
<dbReference type="Pfam" id="PF00135">
    <property type="entry name" value="COesterase"/>
    <property type="match status" value="1"/>
</dbReference>
<dbReference type="InterPro" id="IPR002018">
    <property type="entry name" value="CarbesteraseB"/>
</dbReference>
<gene>
    <name evidence="7" type="ORF">WN48_08868</name>
</gene>
<keyword evidence="3" id="KW-0378">Hydrolase</keyword>
<name>A0A310SP17_9HYME</name>
<evidence type="ECO:0000256" key="3">
    <source>
        <dbReference type="ARBA" id="ARBA00022801"/>
    </source>
</evidence>
<comment type="similarity">
    <text evidence="1">Belongs to the type-B carboxylesterase/lipase family.</text>
</comment>
<evidence type="ECO:0000313" key="8">
    <source>
        <dbReference type="Proteomes" id="UP000250275"/>
    </source>
</evidence>
<dbReference type="PROSITE" id="PS00122">
    <property type="entry name" value="CARBOXYLESTERASE_B_1"/>
    <property type="match status" value="1"/>
</dbReference>
<dbReference type="SUPFAM" id="SSF53474">
    <property type="entry name" value="alpha/beta-Hydrolases"/>
    <property type="match status" value="2"/>
</dbReference>
<dbReference type="OrthoDB" id="10062522at2759"/>
<evidence type="ECO:0000256" key="2">
    <source>
        <dbReference type="ARBA" id="ARBA00022487"/>
    </source>
</evidence>